<proteinExistence type="predicted"/>
<organism evidence="2 3">
    <name type="scientific">Acrocarpospora pleiomorpha</name>
    <dbReference type="NCBI Taxonomy" id="90975"/>
    <lineage>
        <taxon>Bacteria</taxon>
        <taxon>Bacillati</taxon>
        <taxon>Actinomycetota</taxon>
        <taxon>Actinomycetes</taxon>
        <taxon>Streptosporangiales</taxon>
        <taxon>Streptosporangiaceae</taxon>
        <taxon>Acrocarpospora</taxon>
    </lineage>
</organism>
<dbReference type="EMBL" id="BLAF01000017">
    <property type="protein sequence ID" value="GES20546.1"/>
    <property type="molecule type" value="Genomic_DNA"/>
</dbReference>
<dbReference type="Proteomes" id="UP000377595">
    <property type="component" value="Unassembled WGS sequence"/>
</dbReference>
<sequence>MPPAATAAPATDRATVKKPSGTCTMSSGSRPRPKAAEGVSAVLAPGGSGRGESAPHNAELSICMHP</sequence>
<accession>A0A5M3XIJ2</accession>
<comment type="caution">
    <text evidence="2">The sequence shown here is derived from an EMBL/GenBank/DDBJ whole genome shotgun (WGS) entry which is preliminary data.</text>
</comment>
<feature type="compositionally biased region" description="Low complexity" evidence="1">
    <location>
        <begin position="1"/>
        <end position="13"/>
    </location>
</feature>
<gene>
    <name evidence="2" type="ORF">Aple_034420</name>
</gene>
<evidence type="ECO:0000313" key="2">
    <source>
        <dbReference type="EMBL" id="GES20546.1"/>
    </source>
</evidence>
<keyword evidence="3" id="KW-1185">Reference proteome</keyword>
<protein>
    <submittedName>
        <fullName evidence="2">Uncharacterized protein</fullName>
    </submittedName>
</protein>
<dbReference type="AlphaFoldDB" id="A0A5M3XIJ2"/>
<feature type="region of interest" description="Disordered" evidence="1">
    <location>
        <begin position="1"/>
        <end position="66"/>
    </location>
</feature>
<evidence type="ECO:0000256" key="1">
    <source>
        <dbReference type="SAM" id="MobiDB-lite"/>
    </source>
</evidence>
<evidence type="ECO:0000313" key="3">
    <source>
        <dbReference type="Proteomes" id="UP000377595"/>
    </source>
</evidence>
<name>A0A5M3XIJ2_9ACTN</name>
<reference evidence="2 3" key="1">
    <citation type="submission" date="2019-10" db="EMBL/GenBank/DDBJ databases">
        <title>Whole genome shotgun sequence of Acrocarpospora pleiomorpha NBRC 16267.</title>
        <authorList>
            <person name="Ichikawa N."/>
            <person name="Kimura A."/>
            <person name="Kitahashi Y."/>
            <person name="Komaki H."/>
            <person name="Oguchi A."/>
        </authorList>
    </citation>
    <scope>NUCLEOTIDE SEQUENCE [LARGE SCALE GENOMIC DNA]</scope>
    <source>
        <strain evidence="2 3">NBRC 16267</strain>
    </source>
</reference>